<proteinExistence type="predicted"/>
<sequence>MYHQNPPPEAVPAVLPLSTAIKNRSWLSAVPLIALCCLGILGLLLAATIVLVLIPVYLPKRTVAVEANQSKEKKVVDVRTVRASHPD</sequence>
<name>A0A8S2R1D7_9BILA</name>
<feature type="transmembrane region" description="Helical" evidence="1">
    <location>
        <begin position="32"/>
        <end position="58"/>
    </location>
</feature>
<protein>
    <submittedName>
        <fullName evidence="3">Uncharacterized protein</fullName>
    </submittedName>
</protein>
<evidence type="ECO:0000313" key="4">
    <source>
        <dbReference type="Proteomes" id="UP000682733"/>
    </source>
</evidence>
<comment type="caution">
    <text evidence="3">The sequence shown here is derived from an EMBL/GenBank/DDBJ whole genome shotgun (WGS) entry which is preliminary data.</text>
</comment>
<evidence type="ECO:0000313" key="2">
    <source>
        <dbReference type="EMBL" id="CAF1329208.1"/>
    </source>
</evidence>
<reference evidence="3" key="1">
    <citation type="submission" date="2021-02" db="EMBL/GenBank/DDBJ databases">
        <authorList>
            <person name="Nowell W R."/>
        </authorList>
    </citation>
    <scope>NUCLEOTIDE SEQUENCE</scope>
</reference>
<evidence type="ECO:0000313" key="3">
    <source>
        <dbReference type="EMBL" id="CAF4140532.1"/>
    </source>
</evidence>
<gene>
    <name evidence="2" type="ORF">OVA965_LOCUS29803</name>
    <name evidence="3" type="ORF">TMI583_LOCUS30587</name>
</gene>
<dbReference type="AlphaFoldDB" id="A0A8S2R1D7"/>
<accession>A0A8S2R1D7</accession>
<keyword evidence="1" id="KW-1133">Transmembrane helix</keyword>
<keyword evidence="1" id="KW-0812">Transmembrane</keyword>
<keyword evidence="1" id="KW-0472">Membrane</keyword>
<dbReference type="EMBL" id="CAJNOK010021229">
    <property type="protein sequence ID" value="CAF1329208.1"/>
    <property type="molecule type" value="Genomic_DNA"/>
</dbReference>
<dbReference type="Proteomes" id="UP000682733">
    <property type="component" value="Unassembled WGS sequence"/>
</dbReference>
<dbReference type="EMBL" id="CAJOBA010042842">
    <property type="protein sequence ID" value="CAF4140532.1"/>
    <property type="molecule type" value="Genomic_DNA"/>
</dbReference>
<dbReference type="Proteomes" id="UP000677228">
    <property type="component" value="Unassembled WGS sequence"/>
</dbReference>
<evidence type="ECO:0000256" key="1">
    <source>
        <dbReference type="SAM" id="Phobius"/>
    </source>
</evidence>
<organism evidence="3 4">
    <name type="scientific">Didymodactylos carnosus</name>
    <dbReference type="NCBI Taxonomy" id="1234261"/>
    <lineage>
        <taxon>Eukaryota</taxon>
        <taxon>Metazoa</taxon>
        <taxon>Spiralia</taxon>
        <taxon>Gnathifera</taxon>
        <taxon>Rotifera</taxon>
        <taxon>Eurotatoria</taxon>
        <taxon>Bdelloidea</taxon>
        <taxon>Philodinida</taxon>
        <taxon>Philodinidae</taxon>
        <taxon>Didymodactylos</taxon>
    </lineage>
</organism>